<protein>
    <recommendedName>
        <fullName evidence="8">Probable membrane transporter protein</fullName>
    </recommendedName>
</protein>
<evidence type="ECO:0000256" key="1">
    <source>
        <dbReference type="ARBA" id="ARBA00004651"/>
    </source>
</evidence>
<dbReference type="InterPro" id="IPR002781">
    <property type="entry name" value="TM_pro_TauE-like"/>
</dbReference>
<dbReference type="PANTHER" id="PTHR30269">
    <property type="entry name" value="TRANSMEMBRANE PROTEIN YFCA"/>
    <property type="match status" value="1"/>
</dbReference>
<evidence type="ECO:0000256" key="3">
    <source>
        <dbReference type="ARBA" id="ARBA00022448"/>
    </source>
</evidence>
<keyword evidence="7 8" id="KW-0472">Membrane</keyword>
<evidence type="ECO:0000256" key="5">
    <source>
        <dbReference type="ARBA" id="ARBA00022692"/>
    </source>
</evidence>
<dbReference type="Proteomes" id="UP000245488">
    <property type="component" value="Chromosome"/>
</dbReference>
<dbReference type="InterPro" id="IPR052017">
    <property type="entry name" value="TSUP"/>
</dbReference>
<evidence type="ECO:0000256" key="2">
    <source>
        <dbReference type="ARBA" id="ARBA00009142"/>
    </source>
</evidence>
<organism evidence="9 10">
    <name type="scientific">Butyrivibrio fibrisolvens</name>
    <dbReference type="NCBI Taxonomy" id="831"/>
    <lineage>
        <taxon>Bacteria</taxon>
        <taxon>Bacillati</taxon>
        <taxon>Bacillota</taxon>
        <taxon>Clostridia</taxon>
        <taxon>Lachnospirales</taxon>
        <taxon>Lachnospiraceae</taxon>
        <taxon>Butyrivibrio</taxon>
    </lineage>
</organism>
<keyword evidence="6 8" id="KW-1133">Transmembrane helix</keyword>
<feature type="transmembrane region" description="Helical" evidence="8">
    <location>
        <begin position="91"/>
        <end position="111"/>
    </location>
</feature>
<comment type="caution">
    <text evidence="9">The sequence shown here is derived from an EMBL/GenBank/DDBJ whole genome shotgun (WGS) entry which is preliminary data.</text>
</comment>
<dbReference type="Pfam" id="PF01925">
    <property type="entry name" value="TauE"/>
    <property type="match status" value="1"/>
</dbReference>
<evidence type="ECO:0000313" key="9">
    <source>
        <dbReference type="EMBL" id="PWT28287.1"/>
    </source>
</evidence>
<keyword evidence="3" id="KW-0813">Transport</keyword>
<name>A0A317G439_BUTFI</name>
<evidence type="ECO:0000256" key="8">
    <source>
        <dbReference type="RuleBase" id="RU363041"/>
    </source>
</evidence>
<dbReference type="EMBL" id="NXNG01000001">
    <property type="protein sequence ID" value="PWT28287.1"/>
    <property type="molecule type" value="Genomic_DNA"/>
</dbReference>
<dbReference type="AlphaFoldDB" id="A0A317G439"/>
<evidence type="ECO:0000256" key="4">
    <source>
        <dbReference type="ARBA" id="ARBA00022475"/>
    </source>
</evidence>
<comment type="subcellular location">
    <subcellularLocation>
        <location evidence="1 8">Cell membrane</location>
        <topology evidence="1 8">Multi-pass membrane protein</topology>
    </subcellularLocation>
</comment>
<dbReference type="RefSeq" id="WP_110073489.1">
    <property type="nucleotide sequence ID" value="NZ_CM009896.1"/>
</dbReference>
<dbReference type="GO" id="GO:0005886">
    <property type="term" value="C:plasma membrane"/>
    <property type="evidence" value="ECO:0007669"/>
    <property type="project" value="UniProtKB-SubCell"/>
</dbReference>
<evidence type="ECO:0000256" key="7">
    <source>
        <dbReference type="ARBA" id="ARBA00023136"/>
    </source>
</evidence>
<feature type="transmembrane region" description="Helical" evidence="8">
    <location>
        <begin position="123"/>
        <end position="149"/>
    </location>
</feature>
<evidence type="ECO:0000313" key="10">
    <source>
        <dbReference type="Proteomes" id="UP000245488"/>
    </source>
</evidence>
<proteinExistence type="inferred from homology"/>
<gene>
    <name evidence="9" type="ORF">CPT75_14750</name>
</gene>
<keyword evidence="5 8" id="KW-0812">Transmembrane</keyword>
<accession>A0A317G439</accession>
<feature type="transmembrane region" description="Helical" evidence="8">
    <location>
        <begin position="176"/>
        <end position="205"/>
    </location>
</feature>
<dbReference type="PANTHER" id="PTHR30269:SF37">
    <property type="entry name" value="MEMBRANE TRANSPORTER PROTEIN"/>
    <property type="match status" value="1"/>
</dbReference>
<keyword evidence="4 8" id="KW-1003">Cell membrane</keyword>
<feature type="transmembrane region" description="Helical" evidence="8">
    <location>
        <begin position="217"/>
        <end position="235"/>
    </location>
</feature>
<evidence type="ECO:0000256" key="6">
    <source>
        <dbReference type="ARBA" id="ARBA00022989"/>
    </source>
</evidence>
<feature type="transmembrane region" description="Helical" evidence="8">
    <location>
        <begin position="66"/>
        <end position="85"/>
    </location>
</feature>
<sequence>MFLWIVATFTAFFIKGLCGFANTLIFTSIMGFGAANVSISPVELLLGYPANIILTFKNRKKFKISVFAPLALLVIVGSIPGALLLKSIDVRYLKIICGFVIVLIGAEMFYREFRTSKVRESKTVLTIIGLLSGMLCGLFGIGALLAAYVGRVTESSDEFKANISAVFIVDNTFRVILYSLLGVITFETLRSAVVLMPVVLLGLFLGMKSAQILNDRIVKKCVIVLLIISGIALIVNNMI</sequence>
<reference evidence="9 10" key="1">
    <citation type="submission" date="2017-09" db="EMBL/GenBank/DDBJ databases">
        <title>High-quality draft genome sequence of Butyrivibrio fibrisolvens INBov1, isolated from cow rumen.</title>
        <authorList>
            <person name="Rodriguez Hernaez J."/>
            <person name="Rivarola M."/>
            <person name="Paniego N."/>
            <person name="Cravero S."/>
            <person name="Ceron Cucchi M."/>
            <person name="Martinez M.C."/>
        </authorList>
    </citation>
    <scope>NUCLEOTIDE SEQUENCE [LARGE SCALE GENOMIC DNA]</scope>
    <source>
        <strain evidence="9 10">INBov1</strain>
    </source>
</reference>
<keyword evidence="10" id="KW-1185">Reference proteome</keyword>
<comment type="similarity">
    <text evidence="2 8">Belongs to the 4-toluene sulfonate uptake permease (TSUP) (TC 2.A.102) family.</text>
</comment>